<keyword evidence="2" id="KW-1185">Reference proteome</keyword>
<proteinExistence type="predicted"/>
<gene>
    <name evidence="1" type="primary">A02p040130.1_BraROA</name>
    <name evidence="1" type="ORF">IGI04_007455</name>
</gene>
<sequence>MDNRSIHISEYRSIQLEGCRSMILTESFTERVTDHVPLAPNYPNIKVLVSYSRTHAMGAIQVMDITNNSAVYIWGNPP</sequence>
<evidence type="ECO:0000313" key="1">
    <source>
        <dbReference type="EMBL" id="KAG5411136.1"/>
    </source>
</evidence>
<evidence type="ECO:0000313" key="2">
    <source>
        <dbReference type="Proteomes" id="UP000823674"/>
    </source>
</evidence>
<comment type="caution">
    <text evidence="1">The sequence shown here is derived from an EMBL/GenBank/DDBJ whole genome shotgun (WGS) entry which is preliminary data.</text>
</comment>
<accession>A0ABQ7NJS4</accession>
<organism evidence="1 2">
    <name type="scientific">Brassica rapa subsp. trilocularis</name>
    <dbReference type="NCBI Taxonomy" id="1813537"/>
    <lineage>
        <taxon>Eukaryota</taxon>
        <taxon>Viridiplantae</taxon>
        <taxon>Streptophyta</taxon>
        <taxon>Embryophyta</taxon>
        <taxon>Tracheophyta</taxon>
        <taxon>Spermatophyta</taxon>
        <taxon>Magnoliopsida</taxon>
        <taxon>eudicotyledons</taxon>
        <taxon>Gunneridae</taxon>
        <taxon>Pentapetalae</taxon>
        <taxon>rosids</taxon>
        <taxon>malvids</taxon>
        <taxon>Brassicales</taxon>
        <taxon>Brassicaceae</taxon>
        <taxon>Brassiceae</taxon>
        <taxon>Brassica</taxon>
    </lineage>
</organism>
<name>A0ABQ7NJS4_BRACM</name>
<protein>
    <submittedName>
        <fullName evidence="1">Uncharacterized protein</fullName>
    </submittedName>
</protein>
<dbReference type="Proteomes" id="UP000823674">
    <property type="component" value="Chromosome A02"/>
</dbReference>
<dbReference type="EMBL" id="JADBGQ010000002">
    <property type="protein sequence ID" value="KAG5411136.1"/>
    <property type="molecule type" value="Genomic_DNA"/>
</dbReference>
<reference evidence="1 2" key="1">
    <citation type="submission" date="2021-03" db="EMBL/GenBank/DDBJ databases">
        <authorList>
            <person name="King G.J."/>
            <person name="Bancroft I."/>
            <person name="Baten A."/>
            <person name="Bloomfield J."/>
            <person name="Borpatragohain P."/>
            <person name="He Z."/>
            <person name="Irish N."/>
            <person name="Irwin J."/>
            <person name="Liu K."/>
            <person name="Mauleon R.P."/>
            <person name="Moore J."/>
            <person name="Morris R."/>
            <person name="Ostergaard L."/>
            <person name="Wang B."/>
            <person name="Wells R."/>
        </authorList>
    </citation>
    <scope>NUCLEOTIDE SEQUENCE [LARGE SCALE GENOMIC DNA]</scope>
    <source>
        <strain evidence="1">R-o-18</strain>
        <tissue evidence="1">Leaf</tissue>
    </source>
</reference>